<feature type="transmembrane region" description="Helical" evidence="1">
    <location>
        <begin position="129"/>
        <end position="151"/>
    </location>
</feature>
<protein>
    <submittedName>
        <fullName evidence="2">DUF456 domain-containing protein</fullName>
    </submittedName>
</protein>
<evidence type="ECO:0000313" key="3">
    <source>
        <dbReference type="Proteomes" id="UP000824112"/>
    </source>
</evidence>
<evidence type="ECO:0000313" key="2">
    <source>
        <dbReference type="EMBL" id="HIU55155.1"/>
    </source>
</evidence>
<proteinExistence type="predicted"/>
<keyword evidence="1" id="KW-1133">Transmembrane helix</keyword>
<dbReference type="Pfam" id="PF04306">
    <property type="entry name" value="DUF456"/>
    <property type="match status" value="1"/>
</dbReference>
<organism evidence="2 3">
    <name type="scientific">Candidatus Gallibacteroides avistercoris</name>
    <dbReference type="NCBI Taxonomy" id="2840833"/>
    <lineage>
        <taxon>Bacteria</taxon>
        <taxon>Pseudomonadati</taxon>
        <taxon>Bacteroidota</taxon>
        <taxon>Bacteroidia</taxon>
        <taxon>Bacteroidales</taxon>
        <taxon>Bacteroidaceae</taxon>
        <taxon>Bacteroidaceae incertae sedis</taxon>
        <taxon>Candidatus Gallibacteroides</taxon>
    </lineage>
</organism>
<dbReference type="PANTHER" id="PTHR39165:SF1">
    <property type="entry name" value="DUF456 DOMAIN-CONTAINING PROTEIN"/>
    <property type="match status" value="1"/>
</dbReference>
<reference evidence="2" key="2">
    <citation type="journal article" date="2021" name="PeerJ">
        <title>Extensive microbial diversity within the chicken gut microbiome revealed by metagenomics and culture.</title>
        <authorList>
            <person name="Gilroy R."/>
            <person name="Ravi A."/>
            <person name="Getino M."/>
            <person name="Pursley I."/>
            <person name="Horton D.L."/>
            <person name="Alikhan N.F."/>
            <person name="Baker D."/>
            <person name="Gharbi K."/>
            <person name="Hall N."/>
            <person name="Watson M."/>
            <person name="Adriaenssens E.M."/>
            <person name="Foster-Nyarko E."/>
            <person name="Jarju S."/>
            <person name="Secka A."/>
            <person name="Antonio M."/>
            <person name="Oren A."/>
            <person name="Chaudhuri R.R."/>
            <person name="La Ragione R."/>
            <person name="Hildebrand F."/>
            <person name="Pallen M.J."/>
        </authorList>
    </citation>
    <scope>NUCLEOTIDE SEQUENCE</scope>
    <source>
        <strain evidence="2">CHK158-818</strain>
    </source>
</reference>
<dbReference type="EMBL" id="DVNA01000115">
    <property type="protein sequence ID" value="HIU55155.1"/>
    <property type="molecule type" value="Genomic_DNA"/>
</dbReference>
<dbReference type="Proteomes" id="UP000824112">
    <property type="component" value="Unassembled WGS sequence"/>
</dbReference>
<dbReference type="AlphaFoldDB" id="A0A9D1M7U1"/>
<comment type="caution">
    <text evidence="2">The sequence shown here is derived from an EMBL/GenBank/DDBJ whole genome shotgun (WGS) entry which is preliminary data.</text>
</comment>
<accession>A0A9D1M7U1</accession>
<dbReference type="InterPro" id="IPR007403">
    <property type="entry name" value="DUF456"/>
</dbReference>
<gene>
    <name evidence="2" type="ORF">IAB03_05015</name>
</gene>
<feature type="transmembrane region" description="Helical" evidence="1">
    <location>
        <begin position="84"/>
        <end position="109"/>
    </location>
</feature>
<sequence>MEIFILVVGFLCMLAGLAGSVLPVLPGPPLTYIGMLVLQVSDRVQFSTTTLVVALVLVVISLVLDYIAPIIGTKYYGGGKWGEWGCVVGTILGLFVFPPWGFILGPLVGAIVGELLQGKDSNAAIKAGFGAFIGFFSGLIVKLLICLFLIYQAVVAVW</sequence>
<dbReference type="PANTHER" id="PTHR39165">
    <property type="entry name" value="IG HYPOTHETICAL 17883"/>
    <property type="match status" value="1"/>
</dbReference>
<name>A0A9D1M7U1_9BACT</name>
<keyword evidence="1" id="KW-0812">Transmembrane</keyword>
<feature type="transmembrane region" description="Helical" evidence="1">
    <location>
        <begin position="50"/>
        <end position="72"/>
    </location>
</feature>
<evidence type="ECO:0000256" key="1">
    <source>
        <dbReference type="SAM" id="Phobius"/>
    </source>
</evidence>
<keyword evidence="1" id="KW-0472">Membrane</keyword>
<reference evidence="2" key="1">
    <citation type="submission" date="2020-10" db="EMBL/GenBank/DDBJ databases">
        <authorList>
            <person name="Gilroy R."/>
        </authorList>
    </citation>
    <scope>NUCLEOTIDE SEQUENCE</scope>
    <source>
        <strain evidence="2">CHK158-818</strain>
    </source>
</reference>